<dbReference type="InterPro" id="IPR045851">
    <property type="entry name" value="AMP-bd_C_sf"/>
</dbReference>
<feature type="domain" description="AMP-dependent synthetase/ligase" evidence="1">
    <location>
        <begin position="87"/>
        <end position="277"/>
    </location>
</feature>
<dbReference type="InterPro" id="IPR029069">
    <property type="entry name" value="HotDog_dom_sf"/>
</dbReference>
<dbReference type="PANTHER" id="PTHR45398">
    <property type="match status" value="1"/>
</dbReference>
<evidence type="ECO:0000313" key="3">
    <source>
        <dbReference type="EMBL" id="TIH10052.1"/>
    </source>
</evidence>
<evidence type="ECO:0000259" key="1">
    <source>
        <dbReference type="Pfam" id="PF00501"/>
    </source>
</evidence>
<accession>A0A4T2A1G0</accession>
<dbReference type="Pfam" id="PF22818">
    <property type="entry name" value="ApeI-like"/>
    <property type="match status" value="1"/>
</dbReference>
<feature type="domain" description="ApeI dehydratase-like" evidence="2">
    <location>
        <begin position="456"/>
        <end position="553"/>
    </location>
</feature>
<organism evidence="3 4">
    <name type="scientific">Pseudomonas leptonychotis</name>
    <dbReference type="NCBI Taxonomy" id="2448482"/>
    <lineage>
        <taxon>Bacteria</taxon>
        <taxon>Pseudomonadati</taxon>
        <taxon>Pseudomonadota</taxon>
        <taxon>Gammaproteobacteria</taxon>
        <taxon>Pseudomonadales</taxon>
        <taxon>Pseudomonadaceae</taxon>
        <taxon>Pseudomonas</taxon>
    </lineage>
</organism>
<dbReference type="Gene3D" id="3.30.300.30">
    <property type="match status" value="1"/>
</dbReference>
<keyword evidence="4" id="KW-1185">Reference proteome</keyword>
<dbReference type="PANTHER" id="PTHR45398:SF1">
    <property type="entry name" value="ENZYME, PUTATIVE (JCVI)-RELATED"/>
    <property type="match status" value="1"/>
</dbReference>
<reference evidence="3 4" key="1">
    <citation type="submission" date="2018-10" db="EMBL/GenBank/DDBJ databases">
        <title>Pseudomonas leptonychotis sp. nov., isolated from Weddell seals in Antarctica.</title>
        <authorList>
            <person name="Novakova D."/>
            <person name="Svec P."/>
            <person name="Kralova S."/>
            <person name="Kristofova L."/>
            <person name="Zeman M."/>
            <person name="Pantucek R."/>
            <person name="Maslanova I."/>
            <person name="Sedlacek I."/>
        </authorList>
    </citation>
    <scope>NUCLEOTIDE SEQUENCE [LARGE SCALE GENOMIC DNA]</scope>
    <source>
        <strain evidence="3 4">CCM 8849</strain>
    </source>
</reference>
<dbReference type="InterPro" id="IPR054545">
    <property type="entry name" value="ApeI-like"/>
</dbReference>
<dbReference type="Pfam" id="PF00501">
    <property type="entry name" value="AMP-binding"/>
    <property type="match status" value="1"/>
</dbReference>
<dbReference type="Gene3D" id="3.10.129.10">
    <property type="entry name" value="Hotdog Thioesterase"/>
    <property type="match status" value="1"/>
</dbReference>
<dbReference type="Proteomes" id="UP000307541">
    <property type="component" value="Unassembled WGS sequence"/>
</dbReference>
<dbReference type="OrthoDB" id="9787658at2"/>
<dbReference type="RefSeq" id="WP_136663348.1">
    <property type="nucleotide sequence ID" value="NZ_RFLV01000001.1"/>
</dbReference>
<dbReference type="SUPFAM" id="SSF54637">
    <property type="entry name" value="Thioesterase/thiol ester dehydrase-isomerase"/>
    <property type="match status" value="1"/>
</dbReference>
<evidence type="ECO:0000259" key="2">
    <source>
        <dbReference type="Pfam" id="PF22818"/>
    </source>
</evidence>
<protein>
    <submittedName>
        <fullName evidence="3">AMP-binding protein</fullName>
    </submittedName>
</protein>
<dbReference type="InterPro" id="IPR042099">
    <property type="entry name" value="ANL_N_sf"/>
</dbReference>
<proteinExistence type="predicted"/>
<dbReference type="Gene3D" id="3.40.50.12780">
    <property type="entry name" value="N-terminal domain of ligase-like"/>
    <property type="match status" value="1"/>
</dbReference>
<dbReference type="SUPFAM" id="SSF56801">
    <property type="entry name" value="Acetyl-CoA synthetase-like"/>
    <property type="match status" value="1"/>
</dbReference>
<dbReference type="InterPro" id="IPR000873">
    <property type="entry name" value="AMP-dep_synth/lig_dom"/>
</dbReference>
<name>A0A4T2A1G0_9PSED</name>
<dbReference type="CDD" id="cd00493">
    <property type="entry name" value="FabA_FabZ"/>
    <property type="match status" value="1"/>
</dbReference>
<comment type="caution">
    <text evidence="3">The sequence shown here is derived from an EMBL/GenBank/DDBJ whole genome shotgun (WGS) entry which is preliminary data.</text>
</comment>
<dbReference type="EMBL" id="RFLV01000001">
    <property type="protein sequence ID" value="TIH10052.1"/>
    <property type="molecule type" value="Genomic_DNA"/>
</dbReference>
<dbReference type="AlphaFoldDB" id="A0A4T2A1G0"/>
<gene>
    <name evidence="3" type="ORF">D8779_05000</name>
</gene>
<evidence type="ECO:0000313" key="4">
    <source>
        <dbReference type="Proteomes" id="UP000307541"/>
    </source>
</evidence>
<sequence>MNWLPLEHLLLEAYPGRAVTADLNHAQLRQHALQLAAELQSRGVQRLALYLDDAAELAIALLAAWRAGITVLLPADAQPQTRQRMSTQCDLWLDSSGVATFDGLLNADSAALPPAPLDLDQCRLTLCTSGSSGEAKLIDKSLRQLANEVTALEQLWGEQLGSATILGSVATQHIYGLLFRVLWPLCAGRAFLRRAQPFPEDLQRESLATGTAFVWVASPALLKRMGDNLNWPELRAVRQVFSSGGALPAETAAELHGLLGQWPTEIYGSSETGGIAWRQGGELWTPFADVELGQNAEGALHLTSPYLPAGHREQTADAVELQADGRFALRGRLDRIIKLEEKRISLPMLEQALSRHEWLSDARLGVVQEGRAYLGALVALSPAGLHALRNQGRKTVTETLRRHLADHCEAIALPRRWRLLAQLPYNNQGKLAQASVEALLAEPRPTQVEPLSAVEQDGEWLLELDVPLDLAHFTGHFPQTPVLPGVVQVDWAQQLARQLITDLPPRFSGMEVLKFQQLVRPGDRLQLTLRFDAQRNKLYFTFRNGEAACSSGRILLGPAQ</sequence>